<evidence type="ECO:0000259" key="2">
    <source>
        <dbReference type="Pfam" id="PF04945"/>
    </source>
</evidence>
<dbReference type="InterPro" id="IPR007029">
    <property type="entry name" value="YHS_dom"/>
</dbReference>
<proteinExistence type="predicted"/>
<evidence type="ECO:0000313" key="3">
    <source>
        <dbReference type="EMBL" id="WQD77691.1"/>
    </source>
</evidence>
<name>A0ABZ0WK46_9BURK</name>
<dbReference type="EMBL" id="CP139965">
    <property type="protein sequence ID" value="WQD77691.1"/>
    <property type="molecule type" value="Genomic_DNA"/>
</dbReference>
<gene>
    <name evidence="3" type="ORF">U0042_27220</name>
</gene>
<dbReference type="InterPro" id="IPR009078">
    <property type="entry name" value="Ferritin-like_SF"/>
</dbReference>
<sequence length="104" mass="11620">MNWLSQNGYWIALALVMLLMMRRGGMGCGMGGGHRAPREDNSHHDSDGAALRDPVSGHPIDRAHALTTVFNGRTYYFESEASRETFNQDPQRFAGSMRSRHHGC</sequence>
<feature type="domain" description="YHS" evidence="2">
    <location>
        <begin position="53"/>
        <end position="95"/>
    </location>
</feature>
<feature type="region of interest" description="Disordered" evidence="1">
    <location>
        <begin position="30"/>
        <end position="59"/>
    </location>
</feature>
<dbReference type="Proteomes" id="UP001325479">
    <property type="component" value="Chromosome"/>
</dbReference>
<protein>
    <submittedName>
        <fullName evidence="3">YHS domain-containing protein</fullName>
    </submittedName>
</protein>
<dbReference type="RefSeq" id="WP_114815044.1">
    <property type="nucleotide sequence ID" value="NZ_CP139965.1"/>
</dbReference>
<organism evidence="3 4">
    <name type="scientific">Paraburkholderia kururiensis</name>
    <dbReference type="NCBI Taxonomy" id="984307"/>
    <lineage>
        <taxon>Bacteria</taxon>
        <taxon>Pseudomonadati</taxon>
        <taxon>Pseudomonadota</taxon>
        <taxon>Betaproteobacteria</taxon>
        <taxon>Burkholderiales</taxon>
        <taxon>Burkholderiaceae</taxon>
        <taxon>Paraburkholderia</taxon>
    </lineage>
</organism>
<evidence type="ECO:0000313" key="4">
    <source>
        <dbReference type="Proteomes" id="UP001325479"/>
    </source>
</evidence>
<evidence type="ECO:0000256" key="1">
    <source>
        <dbReference type="SAM" id="MobiDB-lite"/>
    </source>
</evidence>
<keyword evidence="4" id="KW-1185">Reference proteome</keyword>
<dbReference type="Pfam" id="PF04945">
    <property type="entry name" value="YHS"/>
    <property type="match status" value="1"/>
</dbReference>
<reference evidence="3 4" key="1">
    <citation type="submission" date="2023-12" db="EMBL/GenBank/DDBJ databases">
        <title>Genome sequencing and assembly of bacterial species from a model synthetic community.</title>
        <authorList>
            <person name="Hogle S.L."/>
        </authorList>
    </citation>
    <scope>NUCLEOTIDE SEQUENCE [LARGE SCALE GENOMIC DNA]</scope>
    <source>
        <strain evidence="3 4">HAMBI 2494</strain>
    </source>
</reference>
<feature type="compositionally biased region" description="Basic and acidic residues" evidence="1">
    <location>
        <begin position="36"/>
        <end position="47"/>
    </location>
</feature>
<accession>A0ABZ0WK46</accession>
<dbReference type="SUPFAM" id="SSF47240">
    <property type="entry name" value="Ferritin-like"/>
    <property type="match status" value="1"/>
</dbReference>